<evidence type="ECO:0000256" key="1">
    <source>
        <dbReference type="SAM" id="MobiDB-lite"/>
    </source>
</evidence>
<evidence type="ECO:0000313" key="2">
    <source>
        <dbReference type="EMBL" id="TDV42919.1"/>
    </source>
</evidence>
<reference evidence="2 3" key="1">
    <citation type="submission" date="2019-03" db="EMBL/GenBank/DDBJ databases">
        <title>Genomic analyses of the natural microbiome of Caenorhabditis elegans.</title>
        <authorList>
            <person name="Samuel B."/>
        </authorList>
    </citation>
    <scope>NUCLEOTIDE SEQUENCE [LARGE SCALE GENOMIC DNA]</scope>
    <source>
        <strain evidence="2 3">BIGb0525</strain>
    </source>
</reference>
<dbReference type="RefSeq" id="WP_134176976.1">
    <property type="nucleotide sequence ID" value="NZ_SOCQ01000013.1"/>
</dbReference>
<accession>A0A4R7V0Z5</accession>
<feature type="compositionally biased region" description="Polar residues" evidence="1">
    <location>
        <begin position="21"/>
        <end position="32"/>
    </location>
</feature>
<protein>
    <submittedName>
        <fullName evidence="2">Uncharacterized protein</fullName>
    </submittedName>
</protein>
<feature type="region of interest" description="Disordered" evidence="1">
    <location>
        <begin position="1"/>
        <end position="76"/>
    </location>
</feature>
<gene>
    <name evidence="2" type="ORF">EDF87_11345</name>
</gene>
<comment type="caution">
    <text evidence="2">The sequence shown here is derived from an EMBL/GenBank/DDBJ whole genome shotgun (WGS) entry which is preliminary data.</text>
</comment>
<evidence type="ECO:0000313" key="3">
    <source>
        <dbReference type="Proteomes" id="UP000295804"/>
    </source>
</evidence>
<sequence length="76" mass="8579">MTKDYDKNQPDTDKFIDSNEETSSNEVWQNPWKNVDSGLGNRKDSFSNEIPLGDSPDDINEVMNTLPAPRPRPGRG</sequence>
<organism evidence="2 3">
    <name type="scientific">Pseudomonas helmanticensis</name>
    <dbReference type="NCBI Taxonomy" id="1471381"/>
    <lineage>
        <taxon>Bacteria</taxon>
        <taxon>Pseudomonadati</taxon>
        <taxon>Pseudomonadota</taxon>
        <taxon>Gammaproteobacteria</taxon>
        <taxon>Pseudomonadales</taxon>
        <taxon>Pseudomonadaceae</taxon>
        <taxon>Pseudomonas</taxon>
    </lineage>
</organism>
<dbReference type="EMBL" id="SOCQ01000013">
    <property type="protein sequence ID" value="TDV42919.1"/>
    <property type="molecule type" value="Genomic_DNA"/>
</dbReference>
<proteinExistence type="predicted"/>
<name>A0A4R7V0Z5_9PSED</name>
<dbReference type="AlphaFoldDB" id="A0A4R7V0Z5"/>
<dbReference type="Proteomes" id="UP000295804">
    <property type="component" value="Unassembled WGS sequence"/>
</dbReference>
<feature type="compositionally biased region" description="Basic and acidic residues" evidence="1">
    <location>
        <begin position="1"/>
        <end position="17"/>
    </location>
</feature>